<accession>A0ABD5IXP3</accession>
<protein>
    <recommendedName>
        <fullName evidence="2">Small, acid-soluble spore protein gamma-type</fullName>
    </recommendedName>
</protein>
<evidence type="ECO:0000256" key="1">
    <source>
        <dbReference type="ARBA" id="ARBA00006710"/>
    </source>
</evidence>
<evidence type="ECO:0000256" key="4">
    <source>
        <dbReference type="ARBA" id="ARBA00022969"/>
    </source>
</evidence>
<reference evidence="6 7" key="1">
    <citation type="submission" date="2023-03" db="EMBL/GenBank/DDBJ databases">
        <title>Bacillus Genome Sequencing.</title>
        <authorList>
            <person name="Dunlap C."/>
        </authorList>
    </citation>
    <scope>NUCLEOTIDE SEQUENCE [LARGE SCALE GENOMIC DNA]</scope>
    <source>
        <strain evidence="6 7">NRS-38</strain>
    </source>
</reference>
<sequence length="60" mass="6424">MAKQSNKTAAGTNIQEVRQQNAQAGAAGQFGTEFAAETDVQEVKQQNAQAEARKSQKSSR</sequence>
<feature type="compositionally biased region" description="Low complexity" evidence="5">
    <location>
        <begin position="22"/>
        <end position="37"/>
    </location>
</feature>
<dbReference type="NCBIfam" id="TIGR01442">
    <property type="entry name" value="SASP_gamma"/>
    <property type="match status" value="1"/>
</dbReference>
<organism evidence="6 7">
    <name type="scientific">Anoxybacteroides rupiense</name>
    <dbReference type="NCBI Taxonomy" id="311460"/>
    <lineage>
        <taxon>Bacteria</taxon>
        <taxon>Bacillati</taxon>
        <taxon>Bacillota</taxon>
        <taxon>Bacilli</taxon>
        <taxon>Bacillales</taxon>
        <taxon>Anoxybacillaceae</taxon>
        <taxon>Anoxybacteroides</taxon>
    </lineage>
</organism>
<keyword evidence="4" id="KW-0749">Sporulation</keyword>
<gene>
    <name evidence="6" type="ORF">P9850_15070</name>
</gene>
<feature type="region of interest" description="Disordered" evidence="5">
    <location>
        <begin position="1"/>
        <end position="60"/>
    </location>
</feature>
<dbReference type="Proteomes" id="UP001339962">
    <property type="component" value="Unassembled WGS sequence"/>
</dbReference>
<evidence type="ECO:0000256" key="2">
    <source>
        <dbReference type="ARBA" id="ARBA00014721"/>
    </source>
</evidence>
<keyword evidence="3" id="KW-0677">Repeat</keyword>
<dbReference type="EMBL" id="JARTLI010000039">
    <property type="protein sequence ID" value="MED5053120.1"/>
    <property type="molecule type" value="Genomic_DNA"/>
</dbReference>
<dbReference type="InterPro" id="IPR006341">
    <property type="entry name" value="Spore_gamma"/>
</dbReference>
<dbReference type="GO" id="GO:0030435">
    <property type="term" value="P:sporulation resulting in formation of a cellular spore"/>
    <property type="evidence" value="ECO:0007669"/>
    <property type="project" value="UniProtKB-KW"/>
</dbReference>
<dbReference type="RefSeq" id="WP_080860171.1">
    <property type="nucleotide sequence ID" value="NZ_JARTLI010000039.1"/>
</dbReference>
<name>A0ABD5IXP3_9BACL</name>
<comment type="caution">
    <text evidence="6">The sequence shown here is derived from an EMBL/GenBank/DDBJ whole genome shotgun (WGS) entry which is preliminary data.</text>
</comment>
<dbReference type="Pfam" id="PF04259">
    <property type="entry name" value="SASP_gamma"/>
    <property type="match status" value="1"/>
</dbReference>
<evidence type="ECO:0000313" key="7">
    <source>
        <dbReference type="Proteomes" id="UP001339962"/>
    </source>
</evidence>
<evidence type="ECO:0000313" key="6">
    <source>
        <dbReference type="EMBL" id="MED5053120.1"/>
    </source>
</evidence>
<proteinExistence type="inferred from homology"/>
<dbReference type="AlphaFoldDB" id="A0ABD5IXP3"/>
<comment type="similarity">
    <text evidence="1">Belongs to the gamma-type SASP family.</text>
</comment>
<evidence type="ECO:0000256" key="5">
    <source>
        <dbReference type="SAM" id="MobiDB-lite"/>
    </source>
</evidence>
<feature type="compositionally biased region" description="Polar residues" evidence="5">
    <location>
        <begin position="1"/>
        <end position="21"/>
    </location>
</feature>
<evidence type="ECO:0000256" key="3">
    <source>
        <dbReference type="ARBA" id="ARBA00022737"/>
    </source>
</evidence>